<evidence type="ECO:0000313" key="12">
    <source>
        <dbReference type="EMBL" id="OAQ59111.1"/>
    </source>
</evidence>
<name>A0A179F113_METCM</name>
<gene>
    <name evidence="12" type="ORF">VFPPC_10146</name>
</gene>
<keyword evidence="3" id="KW-0813">Transport</keyword>
<feature type="transmembrane region" description="Helical" evidence="9">
    <location>
        <begin position="828"/>
        <end position="851"/>
    </location>
</feature>
<organism evidence="12 13">
    <name type="scientific">Pochonia chlamydosporia 170</name>
    <dbReference type="NCBI Taxonomy" id="1380566"/>
    <lineage>
        <taxon>Eukaryota</taxon>
        <taxon>Fungi</taxon>
        <taxon>Dikarya</taxon>
        <taxon>Ascomycota</taxon>
        <taxon>Pezizomycotina</taxon>
        <taxon>Sordariomycetes</taxon>
        <taxon>Hypocreomycetidae</taxon>
        <taxon>Hypocreales</taxon>
        <taxon>Clavicipitaceae</taxon>
        <taxon>Pochonia</taxon>
    </lineage>
</organism>
<feature type="transmembrane region" description="Helical" evidence="9">
    <location>
        <begin position="63"/>
        <end position="80"/>
    </location>
</feature>
<evidence type="ECO:0000256" key="8">
    <source>
        <dbReference type="ARBA" id="ARBA00023136"/>
    </source>
</evidence>
<feature type="transmembrane region" description="Helical" evidence="9">
    <location>
        <begin position="346"/>
        <end position="366"/>
    </location>
</feature>
<comment type="similarity">
    <text evidence="2">Belongs to the ABC transporter superfamily. ABCC family. Conjugate transporter (TC 3.A.1.208) subfamily.</text>
</comment>
<dbReference type="Gene3D" id="1.20.1560.10">
    <property type="entry name" value="ABC transporter type 1, transmembrane domain"/>
    <property type="match status" value="2"/>
</dbReference>
<evidence type="ECO:0000256" key="9">
    <source>
        <dbReference type="SAM" id="Phobius"/>
    </source>
</evidence>
<evidence type="ECO:0000256" key="5">
    <source>
        <dbReference type="ARBA" id="ARBA00022741"/>
    </source>
</evidence>
<dbReference type="Pfam" id="PF00664">
    <property type="entry name" value="ABC_membrane"/>
    <property type="match status" value="2"/>
</dbReference>
<dbReference type="SUPFAM" id="SSF52540">
    <property type="entry name" value="P-loop containing nucleoside triphosphate hydrolases"/>
    <property type="match status" value="2"/>
</dbReference>
<dbReference type="InterPro" id="IPR003439">
    <property type="entry name" value="ABC_transporter-like_ATP-bd"/>
</dbReference>
<dbReference type="GO" id="GO:0016020">
    <property type="term" value="C:membrane"/>
    <property type="evidence" value="ECO:0007669"/>
    <property type="project" value="UniProtKB-SubCell"/>
</dbReference>
<feature type="transmembrane region" description="Helical" evidence="9">
    <location>
        <begin position="92"/>
        <end position="113"/>
    </location>
</feature>
<dbReference type="InterPro" id="IPR036640">
    <property type="entry name" value="ABC1_TM_sf"/>
</dbReference>
<dbReference type="InterPro" id="IPR011527">
    <property type="entry name" value="ABC1_TM_dom"/>
</dbReference>
<feature type="transmembrane region" description="Helical" evidence="9">
    <location>
        <begin position="21"/>
        <end position="43"/>
    </location>
</feature>
<evidence type="ECO:0000259" key="11">
    <source>
        <dbReference type="PROSITE" id="PS50929"/>
    </source>
</evidence>
<dbReference type="GO" id="GO:0005524">
    <property type="term" value="F:ATP binding"/>
    <property type="evidence" value="ECO:0007669"/>
    <property type="project" value="UniProtKB-KW"/>
</dbReference>
<dbReference type="InterPro" id="IPR027417">
    <property type="entry name" value="P-loop_NTPase"/>
</dbReference>
<evidence type="ECO:0000313" key="13">
    <source>
        <dbReference type="Proteomes" id="UP000078397"/>
    </source>
</evidence>
<dbReference type="CDD" id="cd03250">
    <property type="entry name" value="ABCC_MRP_domain1"/>
    <property type="match status" value="1"/>
</dbReference>
<dbReference type="PROSITE" id="PS00211">
    <property type="entry name" value="ABC_TRANSPORTER_1"/>
    <property type="match status" value="2"/>
</dbReference>
<feature type="transmembrane region" description="Helical" evidence="9">
    <location>
        <begin position="225"/>
        <end position="247"/>
    </location>
</feature>
<evidence type="ECO:0000256" key="6">
    <source>
        <dbReference type="ARBA" id="ARBA00022840"/>
    </source>
</evidence>
<keyword evidence="6" id="KW-0067">ATP-binding</keyword>
<dbReference type="SMART" id="SM00382">
    <property type="entry name" value="AAA"/>
    <property type="match status" value="2"/>
</dbReference>
<accession>A0A179F113</accession>
<feature type="domain" description="ABC transmembrane type-1" evidence="11">
    <location>
        <begin position="227"/>
        <end position="501"/>
    </location>
</feature>
<dbReference type="PROSITE" id="PS50893">
    <property type="entry name" value="ABC_TRANSPORTER_2"/>
    <property type="match status" value="2"/>
</dbReference>
<dbReference type="Proteomes" id="UP000078397">
    <property type="component" value="Unassembled WGS sequence"/>
</dbReference>
<keyword evidence="7 9" id="KW-1133">Transmembrane helix</keyword>
<dbReference type="RefSeq" id="XP_018137166.1">
    <property type="nucleotide sequence ID" value="XM_018288567.1"/>
</dbReference>
<dbReference type="EMBL" id="LSBJ02000010">
    <property type="protein sequence ID" value="OAQ59111.1"/>
    <property type="molecule type" value="Genomic_DNA"/>
</dbReference>
<feature type="transmembrane region" description="Helical" evidence="9">
    <location>
        <begin position="991"/>
        <end position="1009"/>
    </location>
</feature>
<dbReference type="CDD" id="cd03244">
    <property type="entry name" value="ABCC_MRP_domain2"/>
    <property type="match status" value="1"/>
</dbReference>
<feature type="domain" description="ABC transporter" evidence="10">
    <location>
        <begin position="554"/>
        <end position="785"/>
    </location>
</feature>
<proteinExistence type="inferred from homology"/>
<dbReference type="GO" id="GO:0016887">
    <property type="term" value="F:ATP hydrolysis activity"/>
    <property type="evidence" value="ECO:0007669"/>
    <property type="project" value="InterPro"/>
</dbReference>
<dbReference type="InterPro" id="IPR003593">
    <property type="entry name" value="AAA+_ATPase"/>
</dbReference>
<feature type="domain" description="ABC transmembrane type-1" evidence="11">
    <location>
        <begin position="839"/>
        <end position="1131"/>
    </location>
</feature>
<dbReference type="SUPFAM" id="SSF90123">
    <property type="entry name" value="ABC transporter transmembrane region"/>
    <property type="match status" value="2"/>
</dbReference>
<evidence type="ECO:0000256" key="4">
    <source>
        <dbReference type="ARBA" id="ARBA00022692"/>
    </source>
</evidence>
<comment type="caution">
    <text evidence="12">The sequence shown here is derived from an EMBL/GenBank/DDBJ whole genome shotgun (WGS) entry which is preliminary data.</text>
</comment>
<feature type="transmembrane region" description="Helical" evidence="9">
    <location>
        <begin position="961"/>
        <end position="985"/>
    </location>
</feature>
<dbReference type="InterPro" id="IPR050173">
    <property type="entry name" value="ABC_transporter_C-like"/>
</dbReference>
<dbReference type="PROSITE" id="PS50929">
    <property type="entry name" value="ABC_TM1F"/>
    <property type="match status" value="2"/>
</dbReference>
<comment type="subcellular location">
    <subcellularLocation>
        <location evidence="1">Membrane</location>
        <topology evidence="1">Multi-pass membrane protein</topology>
    </subcellularLocation>
</comment>
<evidence type="ECO:0000256" key="2">
    <source>
        <dbReference type="ARBA" id="ARBA00009726"/>
    </source>
</evidence>
<dbReference type="FunFam" id="3.40.50.300:FF:001354">
    <property type="entry name" value="ATP-binding cassette (ABC) transporter, putative"/>
    <property type="match status" value="1"/>
</dbReference>
<evidence type="ECO:0000256" key="7">
    <source>
        <dbReference type="ARBA" id="ARBA00022989"/>
    </source>
</evidence>
<evidence type="ECO:0000256" key="1">
    <source>
        <dbReference type="ARBA" id="ARBA00004141"/>
    </source>
</evidence>
<dbReference type="PANTHER" id="PTHR24223">
    <property type="entry name" value="ATP-BINDING CASSETTE SUB-FAMILY C"/>
    <property type="match status" value="1"/>
</dbReference>
<sequence length="1417" mass="156815">MYADRDGAATKQSQAAYDARVRVLLLATSVLSAVGLSAAALNGEYTNISWKLELWAWELHAHLWRRFLWLFVWANSFMLFRKDGPVAVYKSGLASSVISALIAFSCLSASSLSEADPSSLVRLQMYCAILLSLCQVLIPRRPEVFTEDGRAVDFEDSASALSRYSMNWCNAALVLAAKSGTLEALPILNHDTRSASQPLIKIQSSEAYIWNRIFMERFRGFAKQWTFMFLRSVMALGSTYCIWRLLRCLEEPKQRPNEAWMWLMGIGASTICYSIINHQLIWVQWSEMGIPVKAQLVTSLFQKILRGKDSKEQKKTSSPGSTNAPDAINLVLSDANLLAKFTSVNYLIGSTILKLISTAFFLLNLLGWQSCLVAIATTMLCLSVQTVTVKRLHAARKILEASRGRTTRVMKEALYALREIKFSSLEAPWEAHINTVREDELKHLFWTHRATTFRRVWGTTTPFLIATASISTYLYMGGQATPSIVFPMVTLLPQLQETMRQTPLVLLDYYVSITTSRRLDKYLASPEQENVLEPSPDGQVLFQDAAIAWPSNGAGQSGVTSAKPGAAAAQRFSLHDLNLTFPTGELSIISGKTGAGKSLLLAAILGEVDLLDGHIKAPSIADNLPVAYVSQTPWLQSTTIKDNILFGHNFNKQRYNAVLAACALLPDLATMADGDQTQIGLKGVKLSGGQRARLAFARALYSPAQLLVIDDIFSAVDTHVSNAILDALTGNLCKGRSRILVTHHVSLCLPSTRYLVHIENNTIAYAGKPESAKEIEQITSKDFVELEVMTEEDEVGLSDNKSSANGKKLDEIPKYKNSRSDLSLYRRFFSAAGGFTFVFFWIAGLVFTGLLDALTSYLLGRVKSIDAAQKPEPTQSPTPITSYTSSLQHNLQLYLGNSLLLIAVECISSQHAQSGSLRTSRLLFRQMTFRVLRMPLWWLDATPFGQTFRTFTIDARSVDDWALVIMSDCANGFVKLTIIICIGIYSSRYTSILTFILLLWCTKISIMYVKARAAVKRVDGGPITDILEHITSTTAGLATIRAFGATGLFIDKMHHHVDMESTARRHFWIFNRWLSFQLACIGIAFNMGTGVLILSSKSVVDTTRIGFLLTFSMGLSRAIFEAVNEFGHLETYMDALAAVLGYTTLETEDLGGDDVLADWPCEGEVDVQDLQVAYAPSLPPVLKSISFHVGAGQRIGIVGRTGAGKSSLTLSLLRLLEPRSGLIQIDGIDISMVKLADLRSRIAFIPQDPTLFSGTVRSNLDYFEKVPVYELEDALRQVKLLSEDGHSNKNSGLFTLESHISAGGGNMSQGQRQLLCLARTLIKRPKIIILDEATSAVDNKTDTLIQEVIRKRFTGTLIVVAHRLRTIATFDWTMVISEGVVAEQGTPKELLNRRGSFYELVRDSQDRVFLERTISST</sequence>
<keyword evidence="8 9" id="KW-0472">Membrane</keyword>
<dbReference type="Gene3D" id="3.40.50.300">
    <property type="entry name" value="P-loop containing nucleotide triphosphate hydrolases"/>
    <property type="match status" value="2"/>
</dbReference>
<feature type="transmembrane region" description="Helical" evidence="9">
    <location>
        <begin position="1073"/>
        <end position="1094"/>
    </location>
</feature>
<protein>
    <submittedName>
        <fullName evidence="12">ABC bile acid transporter</fullName>
    </submittedName>
</protein>
<feature type="transmembrane region" description="Helical" evidence="9">
    <location>
        <begin position="259"/>
        <end position="276"/>
    </location>
</feature>
<keyword evidence="13" id="KW-1185">Reference proteome</keyword>
<dbReference type="GO" id="GO:0140359">
    <property type="term" value="F:ABC-type transporter activity"/>
    <property type="evidence" value="ECO:0007669"/>
    <property type="project" value="InterPro"/>
</dbReference>
<evidence type="ECO:0000259" key="10">
    <source>
        <dbReference type="PROSITE" id="PS50893"/>
    </source>
</evidence>
<dbReference type="GeneID" id="28852561"/>
<dbReference type="InterPro" id="IPR017871">
    <property type="entry name" value="ABC_transporter-like_CS"/>
</dbReference>
<dbReference type="STRING" id="1380566.A0A179F113"/>
<keyword evidence="4 9" id="KW-0812">Transmembrane</keyword>
<reference evidence="12 13" key="1">
    <citation type="journal article" date="2016" name="PLoS Pathog.">
        <title>Biosynthesis of antibiotic leucinostatins in bio-control fungus Purpureocillium lilacinum and their inhibition on phytophthora revealed by genome mining.</title>
        <authorList>
            <person name="Wang G."/>
            <person name="Liu Z."/>
            <person name="Lin R."/>
            <person name="Li E."/>
            <person name="Mao Z."/>
            <person name="Ling J."/>
            <person name="Yang Y."/>
            <person name="Yin W.B."/>
            <person name="Xie B."/>
        </authorList>
    </citation>
    <scope>NUCLEOTIDE SEQUENCE [LARGE SCALE GENOMIC DNA]</scope>
    <source>
        <strain evidence="12">170</strain>
    </source>
</reference>
<dbReference type="PANTHER" id="PTHR24223:SF456">
    <property type="entry name" value="MULTIDRUG RESISTANCE-ASSOCIATED PROTEIN LETHAL(2)03659"/>
    <property type="match status" value="1"/>
</dbReference>
<feature type="domain" description="ABC transporter" evidence="10">
    <location>
        <begin position="1165"/>
        <end position="1403"/>
    </location>
</feature>
<dbReference type="Pfam" id="PF00005">
    <property type="entry name" value="ABC_tran"/>
    <property type="match status" value="2"/>
</dbReference>
<dbReference type="KEGG" id="pchm:VFPPC_10146"/>
<evidence type="ECO:0000256" key="3">
    <source>
        <dbReference type="ARBA" id="ARBA00022448"/>
    </source>
</evidence>
<dbReference type="OrthoDB" id="6500128at2759"/>
<keyword evidence="5" id="KW-0547">Nucleotide-binding</keyword>